<dbReference type="OrthoDB" id="8186615at2759"/>
<accession>A0A026WGM6</accession>
<sequence length="184" mass="21733">MEREDKHQENTAADESQPFSKENDFIALLKTIFRRGYPDLPSDILPGKSAEERQFAIKLLHEQAKRVLEIKPTLVNWLQSGLFVDEEFNVPLALLLIEWYEQHPTPYQENGECNFREIYHFIYKMVMNQPVPYLSHNSAKVLHTLLSEVIDEVWPSSQDDVMDYLNHTYSYSRPGLRRTYSRKK</sequence>
<gene>
    <name evidence="2" type="ORF">DMN91_006877</name>
    <name evidence="1" type="ORF">X777_05132</name>
</gene>
<evidence type="ECO:0000313" key="2">
    <source>
        <dbReference type="EMBL" id="RLU20270.1"/>
    </source>
</evidence>
<name>A0A026WGM6_OOCBI</name>
<dbReference type="Proteomes" id="UP000279307">
    <property type="component" value="Chromosome 7"/>
</dbReference>
<dbReference type="EMBL" id="KK107238">
    <property type="protein sequence ID" value="EZA54846.1"/>
    <property type="molecule type" value="Genomic_DNA"/>
</dbReference>
<dbReference type="EMBL" id="QOIP01000007">
    <property type="protein sequence ID" value="RLU20270.1"/>
    <property type="molecule type" value="Genomic_DNA"/>
</dbReference>
<dbReference type="Proteomes" id="UP000053097">
    <property type="component" value="Unassembled WGS sequence"/>
</dbReference>
<organism evidence="1 3">
    <name type="scientific">Ooceraea biroi</name>
    <name type="common">Clonal raider ant</name>
    <name type="synonym">Cerapachys biroi</name>
    <dbReference type="NCBI Taxonomy" id="2015173"/>
    <lineage>
        <taxon>Eukaryota</taxon>
        <taxon>Metazoa</taxon>
        <taxon>Ecdysozoa</taxon>
        <taxon>Arthropoda</taxon>
        <taxon>Hexapoda</taxon>
        <taxon>Insecta</taxon>
        <taxon>Pterygota</taxon>
        <taxon>Neoptera</taxon>
        <taxon>Endopterygota</taxon>
        <taxon>Hymenoptera</taxon>
        <taxon>Apocrita</taxon>
        <taxon>Aculeata</taxon>
        <taxon>Formicoidea</taxon>
        <taxon>Formicidae</taxon>
        <taxon>Dorylinae</taxon>
        <taxon>Ooceraea</taxon>
    </lineage>
</organism>
<dbReference type="OMA" id="NTIMILN"/>
<evidence type="ECO:0000313" key="3">
    <source>
        <dbReference type="Proteomes" id="UP000053097"/>
    </source>
</evidence>
<protein>
    <submittedName>
        <fullName evidence="1">Uncharacterized protein</fullName>
    </submittedName>
</protein>
<reference evidence="2" key="2">
    <citation type="journal article" date="2018" name="Genome Res.">
        <title>The genomic architecture and molecular evolution of ant odorant receptors.</title>
        <authorList>
            <person name="McKenzie S.K."/>
            <person name="Kronauer D.J.C."/>
        </authorList>
    </citation>
    <scope>NUCLEOTIDE SEQUENCE [LARGE SCALE GENOMIC DNA]</scope>
    <source>
        <strain evidence="2">Clonal line C1</strain>
    </source>
</reference>
<evidence type="ECO:0000313" key="1">
    <source>
        <dbReference type="EMBL" id="EZA54846.1"/>
    </source>
</evidence>
<keyword evidence="3" id="KW-1185">Reference proteome</keyword>
<reference evidence="1 3" key="1">
    <citation type="journal article" date="2014" name="Curr. Biol.">
        <title>The genome of the clonal raider ant Cerapachys biroi.</title>
        <authorList>
            <person name="Oxley P.R."/>
            <person name="Ji L."/>
            <person name="Fetter-Pruneda I."/>
            <person name="McKenzie S.K."/>
            <person name="Li C."/>
            <person name="Hu H."/>
            <person name="Zhang G."/>
            <person name="Kronauer D.J."/>
        </authorList>
    </citation>
    <scope>NUCLEOTIDE SEQUENCE [LARGE SCALE GENOMIC DNA]</scope>
</reference>
<dbReference type="AlphaFoldDB" id="A0A026WGM6"/>
<proteinExistence type="predicted"/>
<reference evidence="2" key="3">
    <citation type="submission" date="2018-07" db="EMBL/GenBank/DDBJ databases">
        <authorList>
            <person name="Mckenzie S.K."/>
            <person name="Kronauer D.J.C."/>
        </authorList>
    </citation>
    <scope>NUCLEOTIDE SEQUENCE</scope>
    <source>
        <strain evidence="2">Clonal line C1</strain>
    </source>
</reference>